<evidence type="ECO:0000256" key="1">
    <source>
        <dbReference type="SAM" id="MobiDB-lite"/>
    </source>
</evidence>
<sequence length="95" mass="10239">MVIAMGLLAPDAVTQHAKENPAQWPECEGHGKHGEGFQQRGAAVTAGEKLQRDGGCQKAVHGEIEPFDEVADGRRDDDLFQRGRIDLLYGGSCHG</sequence>
<accession>F3CBD1</accession>
<name>F3CBD1_PSESG</name>
<feature type="region of interest" description="Disordered" evidence="1">
    <location>
        <begin position="18"/>
        <end position="39"/>
    </location>
</feature>
<evidence type="ECO:0000313" key="2">
    <source>
        <dbReference type="EMBL" id="EGH16573.1"/>
    </source>
</evidence>
<dbReference type="Proteomes" id="UP000005466">
    <property type="component" value="Unassembled WGS sequence"/>
</dbReference>
<evidence type="ECO:0000313" key="3">
    <source>
        <dbReference type="Proteomes" id="UP000005466"/>
    </source>
</evidence>
<dbReference type="AlphaFoldDB" id="F3CBD1"/>
<gene>
    <name evidence="2" type="ORF">Pgy4_26345</name>
</gene>
<comment type="caution">
    <text evidence="2">The sequence shown here is derived from an EMBL/GenBank/DDBJ whole genome shotgun (WGS) entry which is preliminary data.</text>
</comment>
<protein>
    <submittedName>
        <fullName evidence="2">Uncharacterized protein</fullName>
    </submittedName>
</protein>
<dbReference type="BioCyc" id="PSYR875330:G11XH-5007-MONOMER"/>
<proteinExistence type="predicted"/>
<reference evidence="2 3" key="1">
    <citation type="journal article" date="2011" name="PLoS Pathog.">
        <title>Dynamic evolution of pathogenicity revealed by sequencing and comparative genomics of 19 Pseudomonas syringae isolates.</title>
        <authorList>
            <person name="Baltrus D.A."/>
            <person name="Nishimura M.T."/>
            <person name="Romanchuk A."/>
            <person name="Chang J.H."/>
            <person name="Mukhtar M.S."/>
            <person name="Cherkis K."/>
            <person name="Roach J."/>
            <person name="Grant S.R."/>
            <person name="Jones C.D."/>
            <person name="Dangl J.L."/>
        </authorList>
    </citation>
    <scope>NUCLEOTIDE SEQUENCE [LARGE SCALE GENOMIC DNA]</scope>
    <source>
        <strain evidence="3">race 4</strain>
    </source>
</reference>
<dbReference type="EMBL" id="ADWY01001279">
    <property type="protein sequence ID" value="EGH16573.1"/>
    <property type="molecule type" value="Genomic_DNA"/>
</dbReference>
<organism evidence="2 3">
    <name type="scientific">Pseudomonas savastanoi pv. glycinea str. race 4</name>
    <dbReference type="NCBI Taxonomy" id="875330"/>
    <lineage>
        <taxon>Bacteria</taxon>
        <taxon>Pseudomonadati</taxon>
        <taxon>Pseudomonadota</taxon>
        <taxon>Gammaproteobacteria</taxon>
        <taxon>Pseudomonadales</taxon>
        <taxon>Pseudomonadaceae</taxon>
        <taxon>Pseudomonas</taxon>
    </lineage>
</organism>
<dbReference type="HOGENOM" id="CLU_2370653_0_0_6"/>